<reference evidence="2" key="1">
    <citation type="submission" date="2016-10" db="EMBL/GenBank/DDBJ databases">
        <authorList>
            <person name="Varghese N."/>
            <person name="Submissions S."/>
        </authorList>
    </citation>
    <scope>NUCLEOTIDE SEQUENCE [LARGE SCALE GENOMIC DNA]</scope>
    <source>
        <strain evidence="2">CGMCC 4.5579</strain>
    </source>
</reference>
<keyword evidence="2" id="KW-1185">Reference proteome</keyword>
<proteinExistence type="predicted"/>
<dbReference type="Proteomes" id="UP000198727">
    <property type="component" value="Unassembled WGS sequence"/>
</dbReference>
<protein>
    <submittedName>
        <fullName evidence="1">Uncharacterized protein</fullName>
    </submittedName>
</protein>
<evidence type="ECO:0000313" key="2">
    <source>
        <dbReference type="Proteomes" id="UP000198727"/>
    </source>
</evidence>
<organism evidence="1 2">
    <name type="scientific">Amycolatopsis arida</name>
    <dbReference type="NCBI Taxonomy" id="587909"/>
    <lineage>
        <taxon>Bacteria</taxon>
        <taxon>Bacillati</taxon>
        <taxon>Actinomycetota</taxon>
        <taxon>Actinomycetes</taxon>
        <taxon>Pseudonocardiales</taxon>
        <taxon>Pseudonocardiaceae</taxon>
        <taxon>Amycolatopsis</taxon>
    </lineage>
</organism>
<dbReference type="EMBL" id="FOWW01000002">
    <property type="protein sequence ID" value="SFP53157.1"/>
    <property type="molecule type" value="Genomic_DNA"/>
</dbReference>
<dbReference type="AlphaFoldDB" id="A0A1I5R486"/>
<name>A0A1I5R486_9PSEU</name>
<evidence type="ECO:0000313" key="1">
    <source>
        <dbReference type="EMBL" id="SFP53157.1"/>
    </source>
</evidence>
<accession>A0A1I5R486</accession>
<sequence>MLNEAVRLVQTGNFGGLCEALGPKSNCEVHLQEARVAGLVPSKTRPEVVETIQVGVNEVSLRLQGNYADGRTYETEFHVVRIGGRLQATNPIYWLPIERAQADCKHEPEHLVCSKIAIPPSQ</sequence>
<gene>
    <name evidence="1" type="ORF">SAMN05421810_102868</name>
</gene>